<gene>
    <name evidence="1" type="ORF">ZIOFF_060008</name>
</gene>
<evidence type="ECO:0000313" key="2">
    <source>
        <dbReference type="Proteomes" id="UP000734854"/>
    </source>
</evidence>
<reference evidence="1 2" key="1">
    <citation type="submission" date="2020-08" db="EMBL/GenBank/DDBJ databases">
        <title>Plant Genome Project.</title>
        <authorList>
            <person name="Zhang R.-G."/>
        </authorList>
    </citation>
    <scope>NUCLEOTIDE SEQUENCE [LARGE SCALE GENOMIC DNA]</scope>
    <source>
        <tissue evidence="1">Rhizome</tissue>
    </source>
</reference>
<accession>A0A8J5KNC1</accession>
<proteinExistence type="predicted"/>
<dbReference type="EMBL" id="JACMSC010000016">
    <property type="protein sequence ID" value="KAG6483363.1"/>
    <property type="molecule type" value="Genomic_DNA"/>
</dbReference>
<dbReference type="AlphaFoldDB" id="A0A8J5KNC1"/>
<organism evidence="1 2">
    <name type="scientific">Zingiber officinale</name>
    <name type="common">Ginger</name>
    <name type="synonym">Amomum zingiber</name>
    <dbReference type="NCBI Taxonomy" id="94328"/>
    <lineage>
        <taxon>Eukaryota</taxon>
        <taxon>Viridiplantae</taxon>
        <taxon>Streptophyta</taxon>
        <taxon>Embryophyta</taxon>
        <taxon>Tracheophyta</taxon>
        <taxon>Spermatophyta</taxon>
        <taxon>Magnoliopsida</taxon>
        <taxon>Liliopsida</taxon>
        <taxon>Zingiberales</taxon>
        <taxon>Zingiberaceae</taxon>
        <taxon>Zingiber</taxon>
    </lineage>
</organism>
<sequence length="84" mass="9512">MEPLICLETVVVLPSMIVVSVLVWHSRIMFNGNASESEDTENIGYVIPATVVSHFLDDYERNGKYTGTRLHVKFIFILKLVSDI</sequence>
<evidence type="ECO:0000313" key="1">
    <source>
        <dbReference type="EMBL" id="KAG6483363.1"/>
    </source>
</evidence>
<comment type="caution">
    <text evidence="1">The sequence shown here is derived from an EMBL/GenBank/DDBJ whole genome shotgun (WGS) entry which is preliminary data.</text>
</comment>
<protein>
    <submittedName>
        <fullName evidence="1">Uncharacterized protein</fullName>
    </submittedName>
</protein>
<name>A0A8J5KNC1_ZINOF</name>
<dbReference type="Proteomes" id="UP000734854">
    <property type="component" value="Unassembled WGS sequence"/>
</dbReference>
<keyword evidence="2" id="KW-1185">Reference proteome</keyword>